<sequence length="260" mass="29933">MMCMARMFMIFVLLIVATAAQDTFDLRRPSCRGGKGNGGCRRFDNELPCPSWQSGFETNNLHWKTIPEACVGYVGQYMYGNQYKEDSQAVIKEALIYANSLRLPRDGKNVWVFDVDDTSLSTLPYYARYGFGVEPYNATSFDDWVISWSAPALQESLKLYKRLLCLRIKIIILTERRDDQRSFTEKNLKCAGFHTWEKVLYKGPPFSGETVTEYKSAERKKLEDAGYRIVGNIGDQWSDLLGTNSSYRNFKLPNPMYYVI</sequence>
<evidence type="ECO:0000313" key="7">
    <source>
        <dbReference type="EMBL" id="GMN37117.1"/>
    </source>
</evidence>
<accession>A0AA87ZN96</accession>
<feature type="signal peptide" evidence="6">
    <location>
        <begin position="1"/>
        <end position="19"/>
    </location>
</feature>
<evidence type="ECO:0000256" key="2">
    <source>
        <dbReference type="ARBA" id="ARBA00022729"/>
    </source>
</evidence>
<organism evidence="7 8">
    <name type="scientific">Ficus carica</name>
    <name type="common">Common fig</name>
    <dbReference type="NCBI Taxonomy" id="3494"/>
    <lineage>
        <taxon>Eukaryota</taxon>
        <taxon>Viridiplantae</taxon>
        <taxon>Streptophyta</taxon>
        <taxon>Embryophyta</taxon>
        <taxon>Tracheophyta</taxon>
        <taxon>Spermatophyta</taxon>
        <taxon>Magnoliopsida</taxon>
        <taxon>eudicotyledons</taxon>
        <taxon>Gunneridae</taxon>
        <taxon>Pentapetalae</taxon>
        <taxon>rosids</taxon>
        <taxon>fabids</taxon>
        <taxon>Rosales</taxon>
        <taxon>Moraceae</taxon>
        <taxon>Ficeae</taxon>
        <taxon>Ficus</taxon>
    </lineage>
</organism>
<dbReference type="InterPro" id="IPR036412">
    <property type="entry name" value="HAD-like_sf"/>
</dbReference>
<evidence type="ECO:0000256" key="6">
    <source>
        <dbReference type="SAM" id="SignalP"/>
    </source>
</evidence>
<dbReference type="InterPro" id="IPR014403">
    <property type="entry name" value="APS1/VSP"/>
</dbReference>
<reference evidence="7" key="1">
    <citation type="submission" date="2023-07" db="EMBL/GenBank/DDBJ databases">
        <title>draft genome sequence of fig (Ficus carica).</title>
        <authorList>
            <person name="Takahashi T."/>
            <person name="Nishimura K."/>
        </authorList>
    </citation>
    <scope>NUCLEOTIDE SEQUENCE</scope>
</reference>
<dbReference type="CDD" id="cd07535">
    <property type="entry name" value="HAD_VSP"/>
    <property type="match status" value="1"/>
</dbReference>
<dbReference type="Pfam" id="PF03767">
    <property type="entry name" value="Acid_phosphat_B"/>
    <property type="match status" value="1"/>
</dbReference>
<name>A0AA87ZN96_FICCA</name>
<dbReference type="Gramene" id="FCD_00005615-RA">
    <property type="protein sequence ID" value="FCD_00005615-RA:cds"/>
    <property type="gene ID" value="FCD_00005615"/>
</dbReference>
<gene>
    <name evidence="7" type="ORF">TIFTF001_006545</name>
</gene>
<proteinExistence type="inferred from homology"/>
<comment type="function">
    <text evidence="1 5">May function as somatic storage protein during early seedling development.</text>
</comment>
<evidence type="ECO:0000313" key="8">
    <source>
        <dbReference type="Proteomes" id="UP001187192"/>
    </source>
</evidence>
<dbReference type="Gene3D" id="3.40.50.1000">
    <property type="entry name" value="HAD superfamily/HAD-like"/>
    <property type="match status" value="1"/>
</dbReference>
<dbReference type="GO" id="GO:0003993">
    <property type="term" value="F:acid phosphatase activity"/>
    <property type="evidence" value="ECO:0007669"/>
    <property type="project" value="InterPro"/>
</dbReference>
<dbReference type="SUPFAM" id="SSF56784">
    <property type="entry name" value="HAD-like"/>
    <property type="match status" value="1"/>
</dbReference>
<evidence type="ECO:0000256" key="3">
    <source>
        <dbReference type="ARBA" id="ARBA00022761"/>
    </source>
</evidence>
<keyword evidence="4" id="KW-0325">Glycoprotein</keyword>
<dbReference type="InterPro" id="IPR005519">
    <property type="entry name" value="Acid_phosphat_B-like"/>
</dbReference>
<evidence type="ECO:0008006" key="9">
    <source>
        <dbReference type="Google" id="ProtNLM"/>
    </source>
</evidence>
<keyword evidence="8" id="KW-1185">Reference proteome</keyword>
<evidence type="ECO:0000256" key="5">
    <source>
        <dbReference type="PIRNR" id="PIRNR002674"/>
    </source>
</evidence>
<dbReference type="EMBL" id="BTGU01000006">
    <property type="protein sequence ID" value="GMN37117.1"/>
    <property type="molecule type" value="Genomic_DNA"/>
</dbReference>
<dbReference type="NCBIfam" id="TIGR01675">
    <property type="entry name" value="plant-AP"/>
    <property type="match status" value="1"/>
</dbReference>
<keyword evidence="3 5" id="KW-0758">Storage protein</keyword>
<dbReference type="AlphaFoldDB" id="A0AA87ZN96"/>
<comment type="similarity">
    <text evidence="5">Belongs to the APS1/VSP family.</text>
</comment>
<evidence type="ECO:0000256" key="4">
    <source>
        <dbReference type="ARBA" id="ARBA00023180"/>
    </source>
</evidence>
<comment type="caution">
    <text evidence="7">The sequence shown here is derived from an EMBL/GenBank/DDBJ whole genome shotgun (WGS) entry which is preliminary data.</text>
</comment>
<dbReference type="Proteomes" id="UP001187192">
    <property type="component" value="Unassembled WGS sequence"/>
</dbReference>
<evidence type="ECO:0000256" key="1">
    <source>
        <dbReference type="ARBA" id="ARBA00002410"/>
    </source>
</evidence>
<protein>
    <recommendedName>
        <fullName evidence="9">Acid phosphatase</fullName>
    </recommendedName>
</protein>
<dbReference type="PIRSF" id="PIRSF002674">
    <property type="entry name" value="VSP"/>
    <property type="match status" value="1"/>
</dbReference>
<dbReference type="PANTHER" id="PTHR31284">
    <property type="entry name" value="ACID PHOSPHATASE-LIKE PROTEIN"/>
    <property type="match status" value="1"/>
</dbReference>
<dbReference type="InterPro" id="IPR010028">
    <property type="entry name" value="Acid_phosphatase_pln"/>
</dbReference>
<dbReference type="PANTHER" id="PTHR31284:SF19">
    <property type="entry name" value="VEGETATIVE STORAGE PROTEIN 1-RELATED"/>
    <property type="match status" value="1"/>
</dbReference>
<feature type="chain" id="PRO_5041639181" description="Acid phosphatase" evidence="6">
    <location>
        <begin position="20"/>
        <end position="260"/>
    </location>
</feature>
<dbReference type="InterPro" id="IPR023214">
    <property type="entry name" value="HAD_sf"/>
</dbReference>
<keyword evidence="2 6" id="KW-0732">Signal</keyword>
<dbReference type="GO" id="GO:0045735">
    <property type="term" value="F:nutrient reservoir activity"/>
    <property type="evidence" value="ECO:0007669"/>
    <property type="project" value="UniProtKB-UniRule"/>
</dbReference>